<dbReference type="AlphaFoldDB" id="A0A1J3IQH7"/>
<evidence type="ECO:0000259" key="1">
    <source>
        <dbReference type="Pfam" id="PF04937"/>
    </source>
</evidence>
<dbReference type="EMBL" id="GEVM01023312">
    <property type="protein sequence ID" value="JAU82626.1"/>
    <property type="molecule type" value="Transcribed_RNA"/>
</dbReference>
<gene>
    <name evidence="2" type="ORF">MP_TR1629_c0_g1_i1_g.4249</name>
</gene>
<dbReference type="InterPro" id="IPR007021">
    <property type="entry name" value="DUF659"/>
</dbReference>
<dbReference type="PANTHER" id="PTHR32166">
    <property type="entry name" value="OSJNBA0013A04.12 PROTEIN"/>
    <property type="match status" value="1"/>
</dbReference>
<reference evidence="2" key="1">
    <citation type="submission" date="2016-07" db="EMBL/GenBank/DDBJ databases">
        <title>De novo transcriptome assembly of four accessions of the metal hyperaccumulator plant Noccaea caerulescens.</title>
        <authorList>
            <person name="Blande D."/>
            <person name="Halimaa P."/>
            <person name="Tervahauta A.I."/>
            <person name="Aarts M.G."/>
            <person name="Karenlampi S.O."/>
        </authorList>
    </citation>
    <scope>NUCLEOTIDE SEQUENCE</scope>
</reference>
<sequence length="272" mass="30468">MDANKQDLLSQKSIGRFFYENYVELSAVDSPSFRKMMSASRGQMGRKLPDSHDLKGWMLQETLKEVEVHVKKIKDSWAVTGCSLLLDAWIDEKGCDLVAFMADCPAGPVYLKSFDVSHIKSNATALMSLVDWLVDEVGRQNVIQIVASSTCGWVGELGKSFAAGNNKKVFWSVSVSHCFELMLVKIGKIYSLGYLVDKVNKITEFINNNPLVLKLVRDHRDGVDTTISSSSSEFEFFIPYLTLESIFKAKNALADMFSSSDWNKEEGIGYQN</sequence>
<dbReference type="Pfam" id="PF04937">
    <property type="entry name" value="DUF659"/>
    <property type="match status" value="1"/>
</dbReference>
<proteinExistence type="predicted"/>
<protein>
    <recommendedName>
        <fullName evidence="1">DUF659 domain-containing protein</fullName>
    </recommendedName>
</protein>
<accession>A0A1J3IQH7</accession>
<dbReference type="PANTHER" id="PTHR32166:SF63">
    <property type="entry name" value="HAT TRANSPOSON SUPERFAMILY PROTEIN"/>
    <property type="match status" value="1"/>
</dbReference>
<organism evidence="2">
    <name type="scientific">Noccaea caerulescens</name>
    <name type="common">Alpine penny-cress</name>
    <name type="synonym">Thlaspi caerulescens</name>
    <dbReference type="NCBI Taxonomy" id="107243"/>
    <lineage>
        <taxon>Eukaryota</taxon>
        <taxon>Viridiplantae</taxon>
        <taxon>Streptophyta</taxon>
        <taxon>Embryophyta</taxon>
        <taxon>Tracheophyta</taxon>
        <taxon>Spermatophyta</taxon>
        <taxon>Magnoliopsida</taxon>
        <taxon>eudicotyledons</taxon>
        <taxon>Gunneridae</taxon>
        <taxon>Pentapetalae</taxon>
        <taxon>rosids</taxon>
        <taxon>malvids</taxon>
        <taxon>Brassicales</taxon>
        <taxon>Brassicaceae</taxon>
        <taxon>Coluteocarpeae</taxon>
        <taxon>Noccaea</taxon>
    </lineage>
</organism>
<evidence type="ECO:0000313" key="2">
    <source>
        <dbReference type="EMBL" id="JAU82626.1"/>
    </source>
</evidence>
<name>A0A1J3IQH7_NOCCA</name>
<feature type="domain" description="DUF659" evidence="1">
    <location>
        <begin position="49"/>
        <end position="202"/>
    </location>
</feature>